<evidence type="ECO:0000313" key="5">
    <source>
        <dbReference type="EMBL" id="PTU75377.1"/>
    </source>
</evidence>
<evidence type="ECO:0000313" key="6">
    <source>
        <dbReference type="Proteomes" id="UP000244064"/>
    </source>
</evidence>
<sequence length="436" mass="48465">MTFPCYPKYKASGFLWLGDVPEHWTLKRLGHYFEERRERASDTEFEPLSVTKNGIVPRLESAAKTQDGDNRKKVLAGDFVINSRSDRKGSSGLSPLDGSVSLICTVLIPAGLHGPYIHHLFRSELFQEEYYRWGKGIVADLWSTNFSDMKNIVLGVPSEEEQTQIARFLDHETARIDALIEEQQRLIELLKEKRQAVISHAVTKGLDPTVPMKDSGVEWLGEVPAHWVVSRAKLVSDIFVPQRNKPELNDSEGIPWVTMEDMNGGYISATNLKVTELAAREAGSKVLKKGAVIASCVGRFGIVAINAVDVVINQQLQAFEPRKIKAEYLRSIVSLSKEYFELIGTAATLVYVNQQGFENLPVLVPSAGEQESICLYVDEANARFDALLSQSLESIELLQERRSALISAAVTGKIDVRSWQPPASTQAPKLEVAEAN</sequence>
<dbReference type="Pfam" id="PF01420">
    <property type="entry name" value="Methylase_S"/>
    <property type="match status" value="1"/>
</dbReference>
<dbReference type="SUPFAM" id="SSF116734">
    <property type="entry name" value="DNA methylase specificity domain"/>
    <property type="match status" value="2"/>
</dbReference>
<keyword evidence="5" id="KW-0255">Endonuclease</keyword>
<evidence type="ECO:0000259" key="4">
    <source>
        <dbReference type="Pfam" id="PF01420"/>
    </source>
</evidence>
<dbReference type="PANTHER" id="PTHR43140">
    <property type="entry name" value="TYPE-1 RESTRICTION ENZYME ECOKI SPECIFICITY PROTEIN"/>
    <property type="match status" value="1"/>
</dbReference>
<keyword evidence="6" id="KW-1185">Reference proteome</keyword>
<dbReference type="InterPro" id="IPR044946">
    <property type="entry name" value="Restrct_endonuc_typeI_TRD_sf"/>
</dbReference>
<dbReference type="GO" id="GO:0009307">
    <property type="term" value="P:DNA restriction-modification system"/>
    <property type="evidence" value="ECO:0007669"/>
    <property type="project" value="UniProtKB-KW"/>
</dbReference>
<comment type="caution">
    <text evidence="5">The sequence shown here is derived from an EMBL/GenBank/DDBJ whole genome shotgun (WGS) entry which is preliminary data.</text>
</comment>
<name>A0A2T5PCG3_9PSED</name>
<keyword evidence="5" id="KW-0540">Nuclease</keyword>
<dbReference type="PANTHER" id="PTHR43140:SF1">
    <property type="entry name" value="TYPE I RESTRICTION ENZYME ECOKI SPECIFICITY SUBUNIT"/>
    <property type="match status" value="1"/>
</dbReference>
<evidence type="ECO:0000256" key="3">
    <source>
        <dbReference type="ARBA" id="ARBA00023125"/>
    </source>
</evidence>
<keyword evidence="2" id="KW-0680">Restriction system</keyword>
<gene>
    <name evidence="5" type="ORF">DBO85_04355</name>
</gene>
<evidence type="ECO:0000256" key="1">
    <source>
        <dbReference type="ARBA" id="ARBA00010923"/>
    </source>
</evidence>
<feature type="domain" description="Type I restriction modification DNA specificity" evidence="4">
    <location>
        <begin position="243"/>
        <end position="396"/>
    </location>
</feature>
<dbReference type="AlphaFoldDB" id="A0A2T5PCG3"/>
<reference evidence="5 6" key="1">
    <citation type="submission" date="2018-04" db="EMBL/GenBank/DDBJ databases">
        <title>Pseudomonas sp. nov., isolated from mangrove soil.</title>
        <authorList>
            <person name="Chen C."/>
        </authorList>
    </citation>
    <scope>NUCLEOTIDE SEQUENCE [LARGE SCALE GENOMIC DNA]</scope>
    <source>
        <strain evidence="5 6">TC-11</strain>
    </source>
</reference>
<dbReference type="OrthoDB" id="9798929at2"/>
<dbReference type="EMBL" id="QASN01000007">
    <property type="protein sequence ID" value="PTU75377.1"/>
    <property type="molecule type" value="Genomic_DNA"/>
</dbReference>
<keyword evidence="3" id="KW-0238">DNA-binding</keyword>
<dbReference type="InterPro" id="IPR000055">
    <property type="entry name" value="Restrct_endonuc_typeI_TRD"/>
</dbReference>
<dbReference type="Proteomes" id="UP000244064">
    <property type="component" value="Unassembled WGS sequence"/>
</dbReference>
<dbReference type="Gene3D" id="3.90.220.20">
    <property type="entry name" value="DNA methylase specificity domains"/>
    <property type="match status" value="2"/>
</dbReference>
<proteinExistence type="inferred from homology"/>
<evidence type="ECO:0000256" key="2">
    <source>
        <dbReference type="ARBA" id="ARBA00022747"/>
    </source>
</evidence>
<dbReference type="GO" id="GO:0004519">
    <property type="term" value="F:endonuclease activity"/>
    <property type="evidence" value="ECO:0007669"/>
    <property type="project" value="UniProtKB-KW"/>
</dbReference>
<dbReference type="InterPro" id="IPR051212">
    <property type="entry name" value="Type-I_RE_S_subunit"/>
</dbReference>
<accession>A0A2T5PCG3</accession>
<keyword evidence="5" id="KW-0378">Hydrolase</keyword>
<comment type="similarity">
    <text evidence="1">Belongs to the type-I restriction system S methylase family.</text>
</comment>
<dbReference type="Gene3D" id="1.10.287.1120">
    <property type="entry name" value="Bipartite methylase S protein"/>
    <property type="match status" value="1"/>
</dbReference>
<organism evidence="5 6">
    <name type="scientific">Pseudomonas mangrovi</name>
    <dbReference type="NCBI Taxonomy" id="2161748"/>
    <lineage>
        <taxon>Bacteria</taxon>
        <taxon>Pseudomonadati</taxon>
        <taxon>Pseudomonadota</taxon>
        <taxon>Gammaproteobacteria</taxon>
        <taxon>Pseudomonadales</taxon>
        <taxon>Pseudomonadaceae</taxon>
        <taxon>Pseudomonas</taxon>
    </lineage>
</organism>
<protein>
    <submittedName>
        <fullName evidence="5">Type I restriction endonuclease subunit S</fullName>
    </submittedName>
</protein>
<dbReference type="GO" id="GO:0003677">
    <property type="term" value="F:DNA binding"/>
    <property type="evidence" value="ECO:0007669"/>
    <property type="project" value="UniProtKB-KW"/>
</dbReference>
<dbReference type="RefSeq" id="WP_108105619.1">
    <property type="nucleotide sequence ID" value="NZ_QASN01000007.1"/>
</dbReference>